<comment type="cofactor">
    <cofactor evidence="1">
        <name>Mg(2+)</name>
        <dbReference type="ChEBI" id="CHEBI:18420"/>
    </cofactor>
</comment>
<dbReference type="GO" id="GO:0004523">
    <property type="term" value="F:RNA-DNA hybrid ribonuclease activity"/>
    <property type="evidence" value="ECO:0007669"/>
    <property type="project" value="UniProtKB-EC"/>
</dbReference>
<dbReference type="SUPFAM" id="SSF55658">
    <property type="entry name" value="L9 N-domain-like"/>
    <property type="match status" value="2"/>
</dbReference>
<dbReference type="InterPro" id="IPR009027">
    <property type="entry name" value="Ribosomal_bL9/RNase_H1_N"/>
</dbReference>
<evidence type="ECO:0000256" key="4">
    <source>
        <dbReference type="ARBA" id="ARBA00022722"/>
    </source>
</evidence>
<dbReference type="Proteomes" id="UP001608902">
    <property type="component" value="Unassembled WGS sequence"/>
</dbReference>
<feature type="domain" description="Ribonuclease H1 N-terminal" evidence="10">
    <location>
        <begin position="66"/>
        <end position="109"/>
    </location>
</feature>
<keyword evidence="4" id="KW-0540">Nuclease</keyword>
<proteinExistence type="inferred from homology"/>
<comment type="caution">
    <text evidence="11">The sequence shown here is derived from an EMBL/GenBank/DDBJ whole genome shotgun (WGS) entry which is preliminary data.</text>
</comment>
<evidence type="ECO:0000259" key="10">
    <source>
        <dbReference type="Pfam" id="PF01693"/>
    </source>
</evidence>
<dbReference type="FunFam" id="3.40.970.10:FF:000001">
    <property type="entry name" value="Ribonuclease H1"/>
    <property type="match status" value="2"/>
</dbReference>
<protein>
    <recommendedName>
        <fullName evidence="3">ribonuclease H</fullName>
        <ecNumber evidence="3">3.1.26.4</ecNumber>
    </recommendedName>
</protein>
<evidence type="ECO:0000256" key="1">
    <source>
        <dbReference type="ARBA" id="ARBA00001946"/>
    </source>
</evidence>
<gene>
    <name evidence="11" type="ORF">AB6A40_003068</name>
</gene>
<keyword evidence="12" id="KW-1185">Reference proteome</keyword>
<keyword evidence="5" id="KW-0479">Metal-binding</keyword>
<keyword evidence="7" id="KW-0378">Hydrolase</keyword>
<evidence type="ECO:0000256" key="8">
    <source>
        <dbReference type="ARBA" id="ARBA00022842"/>
    </source>
</evidence>
<dbReference type="Gene3D" id="3.40.970.10">
    <property type="entry name" value="Ribonuclease H1, N-terminal domain"/>
    <property type="match status" value="2"/>
</dbReference>
<evidence type="ECO:0000313" key="12">
    <source>
        <dbReference type="Proteomes" id="UP001608902"/>
    </source>
</evidence>
<evidence type="ECO:0000256" key="9">
    <source>
        <dbReference type="SAM" id="MobiDB-lite"/>
    </source>
</evidence>
<sequence length="227" mass="25805">MSEKFYAVGHGHKPGVYENWADAQEQIKNFPQPAYKKFNTREEAEEYVKARKPERVSMEVDEKADKFYAVARGKVVGIFTNYDEVKQHIANYPQPMYKKFDTLDEAKKYYAKYADGKDDGEGTDHQKKDEHHKVEGKDEAEKNHINAENKAAESHTAEKGSTKSANGHHEEHHVHSAGDADKKVKETKESGAPHVHEKESEARKRKHTDDGDSAKSEPVEKEKKTAA</sequence>
<evidence type="ECO:0000256" key="2">
    <source>
        <dbReference type="ARBA" id="ARBA00005300"/>
    </source>
</evidence>
<evidence type="ECO:0000256" key="6">
    <source>
        <dbReference type="ARBA" id="ARBA00022759"/>
    </source>
</evidence>
<evidence type="ECO:0000313" key="11">
    <source>
        <dbReference type="EMBL" id="MFH4976359.1"/>
    </source>
</evidence>
<organism evidence="11 12">
    <name type="scientific">Gnathostoma spinigerum</name>
    <dbReference type="NCBI Taxonomy" id="75299"/>
    <lineage>
        <taxon>Eukaryota</taxon>
        <taxon>Metazoa</taxon>
        <taxon>Ecdysozoa</taxon>
        <taxon>Nematoda</taxon>
        <taxon>Chromadorea</taxon>
        <taxon>Rhabditida</taxon>
        <taxon>Spirurina</taxon>
        <taxon>Gnathostomatomorpha</taxon>
        <taxon>Gnathostomatoidea</taxon>
        <taxon>Gnathostomatidae</taxon>
        <taxon>Gnathostoma</taxon>
    </lineage>
</organism>
<dbReference type="EMBL" id="JBGFUD010001490">
    <property type="protein sequence ID" value="MFH4976359.1"/>
    <property type="molecule type" value="Genomic_DNA"/>
</dbReference>
<dbReference type="GO" id="GO:0046872">
    <property type="term" value="F:metal ion binding"/>
    <property type="evidence" value="ECO:0007669"/>
    <property type="project" value="UniProtKB-KW"/>
</dbReference>
<dbReference type="Pfam" id="PF01693">
    <property type="entry name" value="Cauli_VI"/>
    <property type="match status" value="2"/>
</dbReference>
<dbReference type="InterPro" id="IPR011320">
    <property type="entry name" value="RNase_H1_N"/>
</dbReference>
<dbReference type="InterPro" id="IPR037056">
    <property type="entry name" value="RNase_H1_N_sf"/>
</dbReference>
<dbReference type="AlphaFoldDB" id="A0ABD6EDZ0"/>
<evidence type="ECO:0000256" key="3">
    <source>
        <dbReference type="ARBA" id="ARBA00012180"/>
    </source>
</evidence>
<evidence type="ECO:0000256" key="5">
    <source>
        <dbReference type="ARBA" id="ARBA00022723"/>
    </source>
</evidence>
<accession>A0ABD6EDZ0</accession>
<comment type="similarity">
    <text evidence="2">Belongs to the RNase H family.</text>
</comment>
<dbReference type="EC" id="3.1.26.4" evidence="3"/>
<feature type="region of interest" description="Disordered" evidence="9">
    <location>
        <begin position="114"/>
        <end position="227"/>
    </location>
</feature>
<keyword evidence="8" id="KW-0460">Magnesium</keyword>
<evidence type="ECO:0000256" key="7">
    <source>
        <dbReference type="ARBA" id="ARBA00022801"/>
    </source>
</evidence>
<reference evidence="11 12" key="1">
    <citation type="submission" date="2024-08" db="EMBL/GenBank/DDBJ databases">
        <title>Gnathostoma spinigerum genome.</title>
        <authorList>
            <person name="Gonzalez-Bertolin B."/>
            <person name="Monzon S."/>
            <person name="Zaballos A."/>
            <person name="Jimenez P."/>
            <person name="Dekumyoy P."/>
            <person name="Varona S."/>
            <person name="Cuesta I."/>
            <person name="Sumanam S."/>
            <person name="Adisakwattana P."/>
            <person name="Gasser R.B."/>
            <person name="Hernandez-Gonzalez A."/>
            <person name="Young N.D."/>
            <person name="Perteguer M.J."/>
        </authorList>
    </citation>
    <scope>NUCLEOTIDE SEQUENCE [LARGE SCALE GENOMIC DNA]</scope>
    <source>
        <strain evidence="11">AL3</strain>
        <tissue evidence="11">Liver</tissue>
    </source>
</reference>
<name>A0ABD6EDZ0_9BILA</name>
<feature type="domain" description="Ribonuclease H1 N-terminal" evidence="10">
    <location>
        <begin position="4"/>
        <end position="47"/>
    </location>
</feature>
<keyword evidence="6" id="KW-0255">Endonuclease</keyword>